<organism evidence="1">
    <name type="scientific">Streptomyces sp. R02</name>
    <dbReference type="NCBI Taxonomy" id="3238623"/>
    <lineage>
        <taxon>Bacteria</taxon>
        <taxon>Bacillati</taxon>
        <taxon>Actinomycetota</taxon>
        <taxon>Actinomycetes</taxon>
        <taxon>Kitasatosporales</taxon>
        <taxon>Streptomycetaceae</taxon>
        <taxon>Streptomyces</taxon>
    </lineage>
</organism>
<name>A0AB39LZ24_9ACTN</name>
<sequence>MSNRAGSADDFYFYSGIFDFSAPVEMGVIDEANIPNCSTFSERTTETVNLRYVESGQSLCIRTSEGRWVLARITAASAPPDGVAAGGSVTLRFEFL</sequence>
<reference evidence="1" key="1">
    <citation type="submission" date="2024-07" db="EMBL/GenBank/DDBJ databases">
        <authorList>
            <person name="Yu S.T."/>
        </authorList>
    </citation>
    <scope>NUCLEOTIDE SEQUENCE</scope>
    <source>
        <strain evidence="1">R02</strain>
    </source>
</reference>
<dbReference type="EMBL" id="CP163429">
    <property type="protein sequence ID" value="XDP98023.1"/>
    <property type="molecule type" value="Genomic_DNA"/>
</dbReference>
<dbReference type="RefSeq" id="WP_369161454.1">
    <property type="nucleotide sequence ID" value="NZ_CP163429.1"/>
</dbReference>
<dbReference type="AlphaFoldDB" id="A0AB39LZ24"/>
<proteinExistence type="predicted"/>
<evidence type="ECO:0000313" key="1">
    <source>
        <dbReference type="EMBL" id="XDP98023.1"/>
    </source>
</evidence>
<gene>
    <name evidence="1" type="ORF">AB5J57_33080</name>
</gene>
<accession>A0AB39LZ24</accession>
<protein>
    <submittedName>
        <fullName evidence="1">Uncharacterized protein</fullName>
    </submittedName>
</protein>